<dbReference type="InterPro" id="IPR036638">
    <property type="entry name" value="HLH_DNA-bd_sf"/>
</dbReference>
<dbReference type="InterPro" id="IPR011598">
    <property type="entry name" value="bHLH_dom"/>
</dbReference>
<feature type="coiled-coil region" evidence="6">
    <location>
        <begin position="194"/>
        <end position="221"/>
    </location>
</feature>
<dbReference type="Pfam" id="PF00010">
    <property type="entry name" value="HLH"/>
    <property type="match status" value="1"/>
</dbReference>
<dbReference type="OrthoDB" id="1926382at2759"/>
<evidence type="ECO:0000259" key="7">
    <source>
        <dbReference type="PROSITE" id="PS50888"/>
    </source>
</evidence>
<evidence type="ECO:0000256" key="5">
    <source>
        <dbReference type="RuleBase" id="RU369104"/>
    </source>
</evidence>
<comment type="subcellular location">
    <subcellularLocation>
        <location evidence="1 5">Nucleus</location>
    </subcellularLocation>
</comment>
<dbReference type="InterPro" id="IPR025610">
    <property type="entry name" value="MYC/MYB_N"/>
</dbReference>
<dbReference type="GO" id="GO:0005634">
    <property type="term" value="C:nucleus"/>
    <property type="evidence" value="ECO:0007669"/>
    <property type="project" value="UniProtKB-SubCell"/>
</dbReference>
<dbReference type="GO" id="GO:0000976">
    <property type="term" value="F:transcription cis-regulatory region binding"/>
    <property type="evidence" value="ECO:0007669"/>
    <property type="project" value="TreeGrafter"/>
</dbReference>
<comment type="caution">
    <text evidence="8">The sequence shown here is derived from an EMBL/GenBank/DDBJ whole genome shotgun (WGS) entry which is preliminary data.</text>
</comment>
<feature type="domain" description="BHLH" evidence="7">
    <location>
        <begin position="155"/>
        <end position="204"/>
    </location>
</feature>
<dbReference type="SUPFAM" id="SSF47459">
    <property type="entry name" value="HLH, helix-loop-helix DNA-binding domain"/>
    <property type="match status" value="1"/>
</dbReference>
<keyword evidence="9" id="KW-1185">Reference proteome</keyword>
<dbReference type="PANTHER" id="PTHR11514:SF40">
    <property type="entry name" value="TRANSCRIPTION FACTOR BHLH14"/>
    <property type="match status" value="1"/>
</dbReference>
<sequence length="330" mass="37278">MDDFLILSPSTSSSIVSFTDHTSPPTHQKLQSLLQTQTHHPWAYAIFWQTVNHDDARLTLTWADGYFLQNHNKLLPLGPVLLKEVQSPTDADWFYVISLTRSFTSGDGSAPAKALESNSVVWMTKPNIPSSDTSEHSDSDCQVLLTTTKKPGTNKKPINHVEAERQRREKLNQRFYALRSVVPNVSKMDKASLLADAVCYIKELNQKIKELESKLQVPNNHRKLKKVKVEIAEISDDKPRVAKPTNKNKTMEVEVKVKMVGEDAMIRVQSGNKDWPGSKLMCALRELRAKVYHASMSCVNDVMLQDVVTKIPGATEDEVRSYLLTRLNDH</sequence>
<accession>A0A5N6M7R8</accession>
<organism evidence="8 9">
    <name type="scientific">Mikania micrantha</name>
    <name type="common">bitter vine</name>
    <dbReference type="NCBI Taxonomy" id="192012"/>
    <lineage>
        <taxon>Eukaryota</taxon>
        <taxon>Viridiplantae</taxon>
        <taxon>Streptophyta</taxon>
        <taxon>Embryophyta</taxon>
        <taxon>Tracheophyta</taxon>
        <taxon>Spermatophyta</taxon>
        <taxon>Magnoliopsida</taxon>
        <taxon>eudicotyledons</taxon>
        <taxon>Gunneridae</taxon>
        <taxon>Pentapetalae</taxon>
        <taxon>asterids</taxon>
        <taxon>campanulids</taxon>
        <taxon>Asterales</taxon>
        <taxon>Asteraceae</taxon>
        <taxon>Asteroideae</taxon>
        <taxon>Heliantheae alliance</taxon>
        <taxon>Eupatorieae</taxon>
        <taxon>Mikania</taxon>
    </lineage>
</organism>
<keyword evidence="6" id="KW-0175">Coiled coil</keyword>
<evidence type="ECO:0000313" key="8">
    <source>
        <dbReference type="EMBL" id="KAD3069033.1"/>
    </source>
</evidence>
<dbReference type="SMART" id="SM00353">
    <property type="entry name" value="HLH"/>
    <property type="match status" value="1"/>
</dbReference>
<dbReference type="AlphaFoldDB" id="A0A5N6M7R8"/>
<keyword evidence="4 5" id="KW-0539">Nucleus</keyword>
<evidence type="ECO:0000313" key="9">
    <source>
        <dbReference type="Proteomes" id="UP000326396"/>
    </source>
</evidence>
<proteinExistence type="predicted"/>
<protein>
    <recommendedName>
        <fullName evidence="5">Transcription factor</fullName>
        <shortName evidence="5">bHLH transcription factor</shortName>
    </recommendedName>
    <alternativeName>
        <fullName evidence="5">Basic helix-loop-helix protein</fullName>
    </alternativeName>
</protein>
<dbReference type="Pfam" id="PF14215">
    <property type="entry name" value="bHLH-MYC_N"/>
    <property type="match status" value="1"/>
</dbReference>
<gene>
    <name evidence="8" type="ORF">E3N88_36913</name>
</gene>
<evidence type="ECO:0000256" key="2">
    <source>
        <dbReference type="ARBA" id="ARBA00023015"/>
    </source>
</evidence>
<dbReference type="GO" id="GO:0046983">
    <property type="term" value="F:protein dimerization activity"/>
    <property type="evidence" value="ECO:0007669"/>
    <property type="project" value="InterPro"/>
</dbReference>
<dbReference type="EMBL" id="SZYD01000017">
    <property type="protein sequence ID" value="KAD3069033.1"/>
    <property type="molecule type" value="Genomic_DNA"/>
</dbReference>
<dbReference type="InterPro" id="IPR045084">
    <property type="entry name" value="AIB/MYC-like"/>
</dbReference>
<dbReference type="PANTHER" id="PTHR11514">
    <property type="entry name" value="MYC"/>
    <property type="match status" value="1"/>
</dbReference>
<evidence type="ECO:0000256" key="1">
    <source>
        <dbReference type="ARBA" id="ARBA00004123"/>
    </source>
</evidence>
<dbReference type="PROSITE" id="PS50888">
    <property type="entry name" value="BHLH"/>
    <property type="match status" value="1"/>
</dbReference>
<dbReference type="GO" id="GO:0003700">
    <property type="term" value="F:DNA-binding transcription factor activity"/>
    <property type="evidence" value="ECO:0007669"/>
    <property type="project" value="InterPro"/>
</dbReference>
<evidence type="ECO:0000256" key="4">
    <source>
        <dbReference type="ARBA" id="ARBA00023242"/>
    </source>
</evidence>
<keyword evidence="3 5" id="KW-0804">Transcription</keyword>
<name>A0A5N6M7R8_9ASTR</name>
<dbReference type="Proteomes" id="UP000326396">
    <property type="component" value="Linkage Group LG7"/>
</dbReference>
<evidence type="ECO:0000256" key="3">
    <source>
        <dbReference type="ARBA" id="ARBA00023163"/>
    </source>
</evidence>
<dbReference type="Gene3D" id="4.10.280.10">
    <property type="entry name" value="Helix-loop-helix DNA-binding domain"/>
    <property type="match status" value="1"/>
</dbReference>
<keyword evidence="2 5" id="KW-0805">Transcription regulation</keyword>
<evidence type="ECO:0000256" key="6">
    <source>
        <dbReference type="SAM" id="Coils"/>
    </source>
</evidence>
<reference evidence="8 9" key="1">
    <citation type="submission" date="2019-05" db="EMBL/GenBank/DDBJ databases">
        <title>Mikania micrantha, genome provides insights into the molecular mechanism of rapid growth.</title>
        <authorList>
            <person name="Liu B."/>
        </authorList>
    </citation>
    <scope>NUCLEOTIDE SEQUENCE [LARGE SCALE GENOMIC DNA]</scope>
    <source>
        <strain evidence="8">NLD-2019</strain>
        <tissue evidence="8">Leaf</tissue>
    </source>
</reference>